<dbReference type="InterPro" id="IPR007263">
    <property type="entry name" value="DCC1-like"/>
</dbReference>
<gene>
    <name evidence="1" type="ORF">ACFQDM_16390</name>
</gene>
<dbReference type="Pfam" id="PF04134">
    <property type="entry name" value="DCC1-like"/>
    <property type="match status" value="1"/>
</dbReference>
<protein>
    <submittedName>
        <fullName evidence="1">Thiol-disulfide oxidoreductase DCC family protein</fullName>
    </submittedName>
</protein>
<comment type="caution">
    <text evidence="1">The sequence shown here is derived from an EMBL/GenBank/DDBJ whole genome shotgun (WGS) entry which is preliminary data.</text>
</comment>
<accession>A0ABW1SDQ5</accession>
<sequence>MSQMTVFYDGACPLCTREIGLLRRLETRDRLQFLDISPPGADAFCPIPQKQLMARFHVQLANGEIVDGAQAFTEAWSQIPYLVWLRPLGRWAPTRWLLNRVYGAFLTIRPSLQKLIGRLVS</sequence>
<dbReference type="InterPro" id="IPR044691">
    <property type="entry name" value="DCC1_Trx"/>
</dbReference>
<evidence type="ECO:0000313" key="1">
    <source>
        <dbReference type="EMBL" id="MFC6199661.1"/>
    </source>
</evidence>
<reference evidence="2" key="1">
    <citation type="journal article" date="2019" name="Int. J. Syst. Evol. Microbiol.">
        <title>The Global Catalogue of Microorganisms (GCM) 10K type strain sequencing project: providing services to taxonomists for standard genome sequencing and annotation.</title>
        <authorList>
            <consortium name="The Broad Institute Genomics Platform"/>
            <consortium name="The Broad Institute Genome Sequencing Center for Infectious Disease"/>
            <person name="Wu L."/>
            <person name="Ma J."/>
        </authorList>
    </citation>
    <scope>NUCLEOTIDE SEQUENCE [LARGE SCALE GENOMIC DNA]</scope>
    <source>
        <strain evidence="2">CGMCC-1.15741</strain>
    </source>
</reference>
<dbReference type="PANTHER" id="PTHR34290:SF2">
    <property type="entry name" value="OS04G0668800 PROTEIN"/>
    <property type="match status" value="1"/>
</dbReference>
<evidence type="ECO:0000313" key="2">
    <source>
        <dbReference type="Proteomes" id="UP001596303"/>
    </source>
</evidence>
<keyword evidence="2" id="KW-1185">Reference proteome</keyword>
<proteinExistence type="predicted"/>
<dbReference type="EMBL" id="JBHSSW010000066">
    <property type="protein sequence ID" value="MFC6199661.1"/>
    <property type="molecule type" value="Genomic_DNA"/>
</dbReference>
<dbReference type="RefSeq" id="WP_377380923.1">
    <property type="nucleotide sequence ID" value="NZ_JBHSSW010000066.1"/>
</dbReference>
<dbReference type="Proteomes" id="UP001596303">
    <property type="component" value="Unassembled WGS sequence"/>
</dbReference>
<name>A0ABW1SDQ5_9PROT</name>
<organism evidence="1 2">
    <name type="scientific">Ponticaulis profundi</name>
    <dbReference type="NCBI Taxonomy" id="2665222"/>
    <lineage>
        <taxon>Bacteria</taxon>
        <taxon>Pseudomonadati</taxon>
        <taxon>Pseudomonadota</taxon>
        <taxon>Alphaproteobacteria</taxon>
        <taxon>Hyphomonadales</taxon>
        <taxon>Hyphomonadaceae</taxon>
        <taxon>Ponticaulis</taxon>
    </lineage>
</organism>
<dbReference type="PANTHER" id="PTHR34290">
    <property type="entry name" value="SI:CH73-390P7.2"/>
    <property type="match status" value="1"/>
</dbReference>